<dbReference type="PANTHER" id="PTHR43252">
    <property type="entry name" value="TRANSCRIPTIONAL REGULATOR YQJI"/>
    <property type="match status" value="1"/>
</dbReference>
<dbReference type="Gene3D" id="1.10.10.10">
    <property type="entry name" value="Winged helix-like DNA-binding domain superfamily/Winged helix DNA-binding domain"/>
    <property type="match status" value="1"/>
</dbReference>
<feature type="domain" description="Transcription regulator PadR N-terminal" evidence="1">
    <location>
        <begin position="6"/>
        <end position="77"/>
    </location>
</feature>
<reference evidence="3 4" key="1">
    <citation type="journal article" date="2015" name="J. Biotechnol.">
        <title>Complete genome sequence of a malodorant-producing acetogen, Clostridium scatologenes ATCC 25775(T).</title>
        <authorList>
            <person name="Zhu Z."/>
            <person name="Guo T."/>
            <person name="Zheng H."/>
            <person name="Song T."/>
            <person name="Ouyang P."/>
            <person name="Xie J."/>
        </authorList>
    </citation>
    <scope>NUCLEOTIDE SEQUENCE [LARGE SCALE GENOMIC DNA]</scope>
    <source>
        <strain evidence="3 4">ATCC 25775</strain>
    </source>
</reference>
<keyword evidence="4" id="KW-1185">Reference proteome</keyword>
<dbReference type="PANTHER" id="PTHR43252:SF6">
    <property type="entry name" value="NEGATIVE TRANSCRIPTION REGULATOR PADR"/>
    <property type="match status" value="1"/>
</dbReference>
<evidence type="ECO:0000259" key="2">
    <source>
        <dbReference type="Pfam" id="PF10400"/>
    </source>
</evidence>
<evidence type="ECO:0000259" key="1">
    <source>
        <dbReference type="Pfam" id="PF03551"/>
    </source>
</evidence>
<feature type="domain" description="Transcription regulator PadR C-terminal" evidence="2">
    <location>
        <begin position="92"/>
        <end position="168"/>
    </location>
</feature>
<dbReference type="HOGENOM" id="CLU_089258_1_0_9"/>
<dbReference type="Proteomes" id="UP000033115">
    <property type="component" value="Chromosome"/>
</dbReference>
<organism evidence="3 4">
    <name type="scientific">Clostridium scatologenes</name>
    <dbReference type="NCBI Taxonomy" id="1548"/>
    <lineage>
        <taxon>Bacteria</taxon>
        <taxon>Bacillati</taxon>
        <taxon>Bacillota</taxon>
        <taxon>Clostridia</taxon>
        <taxon>Eubacteriales</taxon>
        <taxon>Clostridiaceae</taxon>
        <taxon>Clostridium</taxon>
    </lineage>
</organism>
<dbReference type="EMBL" id="CP009933">
    <property type="protein sequence ID" value="AKA69300.1"/>
    <property type="molecule type" value="Genomic_DNA"/>
</dbReference>
<protein>
    <submittedName>
        <fullName evidence="3">PadR-family transcriptional regulator</fullName>
    </submittedName>
</protein>
<dbReference type="RefSeq" id="WP_029163219.1">
    <property type="nucleotide sequence ID" value="NZ_CP009933.1"/>
</dbReference>
<dbReference type="InterPro" id="IPR018309">
    <property type="entry name" value="Tscrpt_reg_PadR_C"/>
</dbReference>
<dbReference type="SUPFAM" id="SSF46785">
    <property type="entry name" value="Winged helix' DNA-binding domain"/>
    <property type="match status" value="1"/>
</dbReference>
<dbReference type="Pfam" id="PF10400">
    <property type="entry name" value="Vir_act_alpha_C"/>
    <property type="match status" value="1"/>
</dbReference>
<evidence type="ECO:0000313" key="3">
    <source>
        <dbReference type="EMBL" id="AKA69300.1"/>
    </source>
</evidence>
<dbReference type="KEGG" id="csq:CSCA_2175"/>
<dbReference type="InterPro" id="IPR036390">
    <property type="entry name" value="WH_DNA-bd_sf"/>
</dbReference>
<gene>
    <name evidence="3" type="ORF">CSCA_2175</name>
</gene>
<proteinExistence type="predicted"/>
<sequence>MLEYIILGFLMYGEMSGYDLKQKMLESTSNFFDAGYGTIYPALKRMESKGVISYREVSDGGKYKKLYAITESGKSNFINWLEKPIEFSKIKPDHLIKIFFFTFLPKQKAIEHLKIFTKEVECFLNVFSKAENSVKENYDIYQFHTYLFGIGAYEYFIKWANDLLKQLED</sequence>
<accession>A0A0E3M684</accession>
<dbReference type="AlphaFoldDB" id="A0A0E3M684"/>
<evidence type="ECO:0000313" key="4">
    <source>
        <dbReference type="Proteomes" id="UP000033115"/>
    </source>
</evidence>
<dbReference type="STRING" id="1548.CSCA_2175"/>
<dbReference type="InterPro" id="IPR005149">
    <property type="entry name" value="Tscrpt_reg_PadR_N"/>
</dbReference>
<dbReference type="Pfam" id="PF03551">
    <property type="entry name" value="PadR"/>
    <property type="match status" value="1"/>
</dbReference>
<name>A0A0E3M684_CLOSL</name>
<dbReference type="InterPro" id="IPR036388">
    <property type="entry name" value="WH-like_DNA-bd_sf"/>
</dbReference>